<dbReference type="Pfam" id="PF00441">
    <property type="entry name" value="Acyl-CoA_dh_1"/>
    <property type="match status" value="1"/>
</dbReference>
<accession>A0ABT0PXV9</accession>
<dbReference type="InterPro" id="IPR046373">
    <property type="entry name" value="Acyl-CoA_Oxase/DH_mid-dom_sf"/>
</dbReference>
<evidence type="ECO:0000256" key="3">
    <source>
        <dbReference type="ARBA" id="ARBA00022630"/>
    </source>
</evidence>
<evidence type="ECO:0000313" key="11">
    <source>
        <dbReference type="Proteomes" id="UP001203880"/>
    </source>
</evidence>
<gene>
    <name evidence="10" type="ORF">M3P21_02605</name>
</gene>
<feature type="domain" description="Acyl-CoA oxidase/dehydrogenase middle" evidence="8">
    <location>
        <begin position="125"/>
        <end position="219"/>
    </location>
</feature>
<dbReference type="InterPro" id="IPR036250">
    <property type="entry name" value="AcylCo_DH-like_C"/>
</dbReference>
<protein>
    <submittedName>
        <fullName evidence="10">Acyl-CoA dehydrogenase family protein</fullName>
    </submittedName>
</protein>
<name>A0ABT0PXV9_9RHOB</name>
<dbReference type="Gene3D" id="1.20.140.10">
    <property type="entry name" value="Butyryl-CoA Dehydrogenase, subunit A, domain 3"/>
    <property type="match status" value="1"/>
</dbReference>
<comment type="caution">
    <text evidence="10">The sequence shown here is derived from an EMBL/GenBank/DDBJ whole genome shotgun (WGS) entry which is preliminary data.</text>
</comment>
<dbReference type="RefSeq" id="WP_249706564.1">
    <property type="nucleotide sequence ID" value="NZ_JAMFMB010000002.1"/>
</dbReference>
<evidence type="ECO:0000256" key="2">
    <source>
        <dbReference type="ARBA" id="ARBA00009347"/>
    </source>
</evidence>
<dbReference type="InterPro" id="IPR052161">
    <property type="entry name" value="Mycobact_Acyl-CoA_DH"/>
</dbReference>
<dbReference type="Gene3D" id="1.10.540.10">
    <property type="entry name" value="Acyl-CoA dehydrogenase/oxidase, N-terminal domain"/>
    <property type="match status" value="1"/>
</dbReference>
<evidence type="ECO:0000259" key="8">
    <source>
        <dbReference type="Pfam" id="PF02770"/>
    </source>
</evidence>
<feature type="domain" description="Acyl-CoA dehydrogenase/oxidase N-terminal" evidence="9">
    <location>
        <begin position="6"/>
        <end position="121"/>
    </location>
</feature>
<sequence length="398" mass="44216">MDLSYTPEQDAFRAELRGFLAENLSERVREKVRLGKRLTKVEMQDWHAMLNARGWLAMSWPRQYGGAEWDAVQRQIFEEEACRAHAPRIVPFGLKMLAPVLFKFGTEEQRQRFLPPILSGEHWWCQGYSEPGAGSDLASLRTRAVREGDHYVVNGQKTWTTLGQYANWIFCLVRTDPDAKKQEGISFLLIDMNTPGVTVRPIVLIDGEAEVNEVFFDNVRVPAENLVGEENKGWTYAKYLLTHERTNIAGVGFSDAALVTLKQVAAQTMAGGRPLDQNPHFAARMAQVEIDLMAMRTTNLRMISAAAKGQAPGVESSMLKVKGTLLRQELSALLRRAVGPDAMPYLPDFLDGGDNADPLGPDHAPAAAPGYFNMRKLSIFGGSNEVQRTIIAKSALGL</sequence>
<dbReference type="InterPro" id="IPR013786">
    <property type="entry name" value="AcylCoA_DH/ox_N"/>
</dbReference>
<dbReference type="SUPFAM" id="SSF56645">
    <property type="entry name" value="Acyl-CoA dehydrogenase NM domain-like"/>
    <property type="match status" value="1"/>
</dbReference>
<evidence type="ECO:0000256" key="1">
    <source>
        <dbReference type="ARBA" id="ARBA00001974"/>
    </source>
</evidence>
<reference evidence="10" key="1">
    <citation type="submission" date="2022-05" db="EMBL/GenBank/DDBJ databases">
        <authorList>
            <person name="Park J.-S."/>
        </authorList>
    </citation>
    <scope>NUCLEOTIDE SEQUENCE</scope>
    <source>
        <strain evidence="10">2012CJ41-6</strain>
    </source>
</reference>
<dbReference type="InterPro" id="IPR006091">
    <property type="entry name" value="Acyl-CoA_Oxase/DH_mid-dom"/>
</dbReference>
<dbReference type="PANTHER" id="PTHR43292">
    <property type="entry name" value="ACYL-COA DEHYDROGENASE"/>
    <property type="match status" value="1"/>
</dbReference>
<evidence type="ECO:0000259" key="9">
    <source>
        <dbReference type="Pfam" id="PF02771"/>
    </source>
</evidence>
<comment type="similarity">
    <text evidence="2 6">Belongs to the acyl-CoA dehydrogenase family.</text>
</comment>
<dbReference type="Pfam" id="PF02770">
    <property type="entry name" value="Acyl-CoA_dh_M"/>
    <property type="match status" value="1"/>
</dbReference>
<evidence type="ECO:0000256" key="4">
    <source>
        <dbReference type="ARBA" id="ARBA00022827"/>
    </source>
</evidence>
<dbReference type="PANTHER" id="PTHR43292:SF3">
    <property type="entry name" value="ACYL-COA DEHYDROGENASE FADE29"/>
    <property type="match status" value="1"/>
</dbReference>
<keyword evidence="11" id="KW-1185">Reference proteome</keyword>
<evidence type="ECO:0000256" key="6">
    <source>
        <dbReference type="RuleBase" id="RU362125"/>
    </source>
</evidence>
<comment type="cofactor">
    <cofactor evidence="1 6">
        <name>FAD</name>
        <dbReference type="ChEBI" id="CHEBI:57692"/>
    </cofactor>
</comment>
<dbReference type="EMBL" id="JAMFMB010000002">
    <property type="protein sequence ID" value="MCL6282408.1"/>
    <property type="molecule type" value="Genomic_DNA"/>
</dbReference>
<organism evidence="10 11">
    <name type="scientific">Ruegeria spongiae</name>
    <dbReference type="NCBI Taxonomy" id="2942209"/>
    <lineage>
        <taxon>Bacteria</taxon>
        <taxon>Pseudomonadati</taxon>
        <taxon>Pseudomonadota</taxon>
        <taxon>Alphaproteobacteria</taxon>
        <taxon>Rhodobacterales</taxon>
        <taxon>Roseobacteraceae</taxon>
        <taxon>Ruegeria</taxon>
    </lineage>
</organism>
<dbReference type="Gene3D" id="2.40.110.10">
    <property type="entry name" value="Butyryl-CoA Dehydrogenase, subunit A, domain 2"/>
    <property type="match status" value="1"/>
</dbReference>
<keyword evidence="4 6" id="KW-0274">FAD</keyword>
<evidence type="ECO:0000259" key="7">
    <source>
        <dbReference type="Pfam" id="PF00441"/>
    </source>
</evidence>
<dbReference type="Proteomes" id="UP001203880">
    <property type="component" value="Unassembled WGS sequence"/>
</dbReference>
<dbReference type="InterPro" id="IPR037069">
    <property type="entry name" value="AcylCoA_DH/ox_N_sf"/>
</dbReference>
<dbReference type="SUPFAM" id="SSF47203">
    <property type="entry name" value="Acyl-CoA dehydrogenase C-terminal domain-like"/>
    <property type="match status" value="1"/>
</dbReference>
<feature type="domain" description="Acyl-CoA dehydrogenase/oxidase C-terminal" evidence="7">
    <location>
        <begin position="231"/>
        <end position="395"/>
    </location>
</feature>
<dbReference type="InterPro" id="IPR009100">
    <property type="entry name" value="AcylCoA_DH/oxidase_NM_dom_sf"/>
</dbReference>
<dbReference type="Pfam" id="PF02771">
    <property type="entry name" value="Acyl-CoA_dh_N"/>
    <property type="match status" value="1"/>
</dbReference>
<evidence type="ECO:0000313" key="10">
    <source>
        <dbReference type="EMBL" id="MCL6282408.1"/>
    </source>
</evidence>
<keyword evidence="5 6" id="KW-0560">Oxidoreductase</keyword>
<evidence type="ECO:0000256" key="5">
    <source>
        <dbReference type="ARBA" id="ARBA00023002"/>
    </source>
</evidence>
<keyword evidence="3 6" id="KW-0285">Flavoprotein</keyword>
<dbReference type="InterPro" id="IPR009075">
    <property type="entry name" value="AcylCo_DH/oxidase_C"/>
</dbReference>
<proteinExistence type="inferred from homology"/>